<evidence type="ECO:0000313" key="8">
    <source>
        <dbReference type="Proteomes" id="UP001497480"/>
    </source>
</evidence>
<dbReference type="GO" id="GO:0050832">
    <property type="term" value="P:defense response to fungus"/>
    <property type="evidence" value="ECO:0007669"/>
    <property type="project" value="UniProtKB-KW"/>
</dbReference>
<keyword evidence="6" id="KW-1133">Transmembrane helix</keyword>
<keyword evidence="2" id="KW-0929">Antimicrobial</keyword>
<evidence type="ECO:0000256" key="3">
    <source>
        <dbReference type="ARBA" id="ARBA00022577"/>
    </source>
</evidence>
<dbReference type="Pfam" id="PF07333">
    <property type="entry name" value="SLR1-BP"/>
    <property type="match status" value="1"/>
</dbReference>
<reference evidence="7 8" key="1">
    <citation type="submission" date="2024-03" db="EMBL/GenBank/DDBJ databases">
        <authorList>
            <person name="Martinez-Hernandez J."/>
        </authorList>
    </citation>
    <scope>NUCLEOTIDE SEQUENCE [LARGE SCALE GENOMIC DNA]</scope>
</reference>
<evidence type="ECO:0000313" key="7">
    <source>
        <dbReference type="EMBL" id="CAL0310041.1"/>
    </source>
</evidence>
<accession>A0AAV1WKX7</accession>
<dbReference type="InterPro" id="IPR010851">
    <property type="entry name" value="DEFL"/>
</dbReference>
<evidence type="ECO:0000256" key="2">
    <source>
        <dbReference type="ARBA" id="ARBA00022529"/>
    </source>
</evidence>
<dbReference type="AlphaFoldDB" id="A0AAV1WKX7"/>
<evidence type="ECO:0000256" key="1">
    <source>
        <dbReference type="ARBA" id="ARBA00006722"/>
    </source>
</evidence>
<sequence length="102" mass="11719">MSSNNTFTQIPGPSILLMMKPSYIVSHLLLMLIFSVVLDSDFVVRGHAHHEVRIPEHWCHKLIHSSNCEMHKCFQECTKEPYGIGQCKDTTCFCTYYCTNPP</sequence>
<proteinExistence type="inferred from homology"/>
<name>A0AAV1WKX7_LUPLU</name>
<comment type="similarity">
    <text evidence="1">Belongs to the DEFL family.</text>
</comment>
<dbReference type="Proteomes" id="UP001497480">
    <property type="component" value="Unassembled WGS sequence"/>
</dbReference>
<keyword evidence="6" id="KW-0812">Transmembrane</keyword>
<protein>
    <submittedName>
        <fullName evidence="7">Uncharacterized protein</fullName>
    </submittedName>
</protein>
<comment type="caution">
    <text evidence="7">The sequence shown here is derived from an EMBL/GenBank/DDBJ whole genome shotgun (WGS) entry which is preliminary data.</text>
</comment>
<dbReference type="EMBL" id="CAXHTB010000007">
    <property type="protein sequence ID" value="CAL0310041.1"/>
    <property type="molecule type" value="Genomic_DNA"/>
</dbReference>
<keyword evidence="8" id="KW-1185">Reference proteome</keyword>
<dbReference type="PANTHER" id="PTHR33830:SF34">
    <property type="entry name" value="KNOTTIN SCORPION TOXIN-LIKE DOMAIN-CONTAINING PROTEIN"/>
    <property type="match status" value="1"/>
</dbReference>
<evidence type="ECO:0000256" key="6">
    <source>
        <dbReference type="SAM" id="Phobius"/>
    </source>
</evidence>
<organism evidence="7 8">
    <name type="scientific">Lupinus luteus</name>
    <name type="common">European yellow lupine</name>
    <dbReference type="NCBI Taxonomy" id="3873"/>
    <lineage>
        <taxon>Eukaryota</taxon>
        <taxon>Viridiplantae</taxon>
        <taxon>Streptophyta</taxon>
        <taxon>Embryophyta</taxon>
        <taxon>Tracheophyta</taxon>
        <taxon>Spermatophyta</taxon>
        <taxon>Magnoliopsida</taxon>
        <taxon>eudicotyledons</taxon>
        <taxon>Gunneridae</taxon>
        <taxon>Pentapetalae</taxon>
        <taxon>rosids</taxon>
        <taxon>fabids</taxon>
        <taxon>Fabales</taxon>
        <taxon>Fabaceae</taxon>
        <taxon>Papilionoideae</taxon>
        <taxon>50 kb inversion clade</taxon>
        <taxon>genistoids sensu lato</taxon>
        <taxon>core genistoids</taxon>
        <taxon>Genisteae</taxon>
        <taxon>Lupinus</taxon>
    </lineage>
</organism>
<keyword evidence="3" id="KW-0295">Fungicide</keyword>
<dbReference type="PANTHER" id="PTHR33830">
    <property type="entry name" value="DEFENSIN-LIKE PROTEIN 184-RELATED"/>
    <property type="match status" value="1"/>
</dbReference>
<keyword evidence="4" id="KW-0611">Plant defense</keyword>
<evidence type="ECO:0000256" key="4">
    <source>
        <dbReference type="ARBA" id="ARBA00022821"/>
    </source>
</evidence>
<evidence type="ECO:0000256" key="5">
    <source>
        <dbReference type="ARBA" id="ARBA00023157"/>
    </source>
</evidence>
<keyword evidence="5" id="KW-1015">Disulfide bond</keyword>
<keyword evidence="6" id="KW-0472">Membrane</keyword>
<gene>
    <name evidence="7" type="ORF">LLUT_LOCUS11101</name>
</gene>
<feature type="transmembrane region" description="Helical" evidence="6">
    <location>
        <begin position="23"/>
        <end position="44"/>
    </location>
</feature>
<dbReference type="GO" id="GO:0031640">
    <property type="term" value="P:killing of cells of another organism"/>
    <property type="evidence" value="ECO:0007669"/>
    <property type="project" value="UniProtKB-KW"/>
</dbReference>